<evidence type="ECO:0000256" key="1">
    <source>
        <dbReference type="ARBA" id="ARBA00008857"/>
    </source>
</evidence>
<sequence length="392" mass="44783">MPTVSDKGRTQSGHMTNINETFTKRADAPEKGNKIHYDAAIKGFGLRITKAGTKSFILNYNINRRERRMTIGSHPAWSAAAAREEAKRLRRLIDRGQDPLEDRNKRKAAPNVADLFSEYERAHLPTLSKRSQSDQRSMWSKFILPELQFIQVRELTSNHIDRLHARVSEAGPTRANRVLEVLRKALNLAIRWGWIEKNPADGFRRNTEQPRERYLTPAEYERVFSALDRMPNQRAANAIRLLVLTGARRGEILSLEWCDLDLEQGLLNRPPHKSKDRKRKRIPLSDEALLLLKTMKEGATSNYLFPTATGTHMSDLNRPWTWLKKETNLQDLRIHDLRHSFASVLISGGASLEAIGKLLGHSQYQTTLRYAHLMDDPLRKAANSFSAAAGRK</sequence>
<dbReference type="Gene3D" id="1.10.150.130">
    <property type="match status" value="1"/>
</dbReference>
<evidence type="ECO:0000259" key="6">
    <source>
        <dbReference type="PROSITE" id="PS51898"/>
    </source>
</evidence>
<dbReference type="GO" id="GO:0006310">
    <property type="term" value="P:DNA recombination"/>
    <property type="evidence" value="ECO:0007669"/>
    <property type="project" value="UniProtKB-KW"/>
</dbReference>
<name>A0A916VT60_9RHOB</name>
<feature type="region of interest" description="Disordered" evidence="5">
    <location>
        <begin position="1"/>
        <end position="27"/>
    </location>
</feature>
<dbReference type="SUPFAM" id="SSF56349">
    <property type="entry name" value="DNA breaking-rejoining enzymes"/>
    <property type="match status" value="1"/>
</dbReference>
<dbReference type="InterPro" id="IPR038488">
    <property type="entry name" value="Integrase_DNA-bd_sf"/>
</dbReference>
<dbReference type="Gene3D" id="3.30.160.390">
    <property type="entry name" value="Integrase, DNA-binding domain"/>
    <property type="match status" value="1"/>
</dbReference>
<dbReference type="InterPro" id="IPR010998">
    <property type="entry name" value="Integrase_recombinase_N"/>
</dbReference>
<dbReference type="PROSITE" id="PS51898">
    <property type="entry name" value="TYR_RECOMBINASE"/>
    <property type="match status" value="1"/>
</dbReference>
<keyword evidence="4" id="KW-0233">DNA recombination</keyword>
<dbReference type="InterPro" id="IPR050808">
    <property type="entry name" value="Phage_Integrase"/>
</dbReference>
<dbReference type="CDD" id="cd00796">
    <property type="entry name" value="INT_Rci_Hp1_C"/>
    <property type="match status" value="1"/>
</dbReference>
<dbReference type="InterPro" id="IPR013762">
    <property type="entry name" value="Integrase-like_cat_sf"/>
</dbReference>
<dbReference type="Pfam" id="PF00589">
    <property type="entry name" value="Phage_integrase"/>
    <property type="match status" value="1"/>
</dbReference>
<accession>A0A916VT60</accession>
<reference evidence="7" key="1">
    <citation type="journal article" date="2014" name="Int. J. Syst. Evol. Microbiol.">
        <title>Complete genome sequence of Corynebacterium casei LMG S-19264T (=DSM 44701T), isolated from a smear-ripened cheese.</title>
        <authorList>
            <consortium name="US DOE Joint Genome Institute (JGI-PGF)"/>
            <person name="Walter F."/>
            <person name="Albersmeier A."/>
            <person name="Kalinowski J."/>
            <person name="Ruckert C."/>
        </authorList>
    </citation>
    <scope>NUCLEOTIDE SEQUENCE</scope>
    <source>
        <strain evidence="7">CGMCC 1.15880</strain>
    </source>
</reference>
<dbReference type="InterPro" id="IPR025166">
    <property type="entry name" value="Integrase_DNA_bind_dom"/>
</dbReference>
<protein>
    <recommendedName>
        <fullName evidence="6">Tyr recombinase domain-containing protein</fullName>
    </recommendedName>
</protein>
<organism evidence="7 8">
    <name type="scientific">Neptunicoccus cionae</name>
    <dbReference type="NCBI Taxonomy" id="2035344"/>
    <lineage>
        <taxon>Bacteria</taxon>
        <taxon>Pseudomonadati</taxon>
        <taxon>Pseudomonadota</taxon>
        <taxon>Alphaproteobacteria</taxon>
        <taxon>Rhodobacterales</taxon>
        <taxon>Paracoccaceae</taxon>
        <taxon>Neptunicoccus</taxon>
    </lineage>
</organism>
<evidence type="ECO:0000256" key="2">
    <source>
        <dbReference type="ARBA" id="ARBA00022908"/>
    </source>
</evidence>
<dbReference type="AlphaFoldDB" id="A0A916VT60"/>
<dbReference type="GO" id="GO:0015074">
    <property type="term" value="P:DNA integration"/>
    <property type="evidence" value="ECO:0007669"/>
    <property type="project" value="UniProtKB-KW"/>
</dbReference>
<evidence type="ECO:0000256" key="4">
    <source>
        <dbReference type="ARBA" id="ARBA00023172"/>
    </source>
</evidence>
<feature type="compositionally biased region" description="Polar residues" evidence="5">
    <location>
        <begin position="10"/>
        <end position="21"/>
    </location>
</feature>
<dbReference type="GO" id="GO:0003677">
    <property type="term" value="F:DNA binding"/>
    <property type="evidence" value="ECO:0007669"/>
    <property type="project" value="UniProtKB-KW"/>
</dbReference>
<feature type="domain" description="Tyr recombinase" evidence="6">
    <location>
        <begin position="210"/>
        <end position="383"/>
    </location>
</feature>
<dbReference type="Pfam" id="PF13356">
    <property type="entry name" value="Arm-DNA-bind_3"/>
    <property type="match status" value="1"/>
</dbReference>
<dbReference type="PANTHER" id="PTHR30629">
    <property type="entry name" value="PROPHAGE INTEGRASE"/>
    <property type="match status" value="1"/>
</dbReference>
<gene>
    <name evidence="7" type="ORF">GCM10011498_33870</name>
</gene>
<dbReference type="EMBL" id="BMKA01000007">
    <property type="protein sequence ID" value="GGA29967.1"/>
    <property type="molecule type" value="Genomic_DNA"/>
</dbReference>
<dbReference type="Gene3D" id="1.10.443.10">
    <property type="entry name" value="Intergrase catalytic core"/>
    <property type="match status" value="1"/>
</dbReference>
<evidence type="ECO:0000313" key="8">
    <source>
        <dbReference type="Proteomes" id="UP000628017"/>
    </source>
</evidence>
<evidence type="ECO:0000256" key="3">
    <source>
        <dbReference type="ARBA" id="ARBA00023125"/>
    </source>
</evidence>
<dbReference type="Proteomes" id="UP000628017">
    <property type="component" value="Unassembled WGS sequence"/>
</dbReference>
<keyword evidence="2" id="KW-0229">DNA integration</keyword>
<reference evidence="7" key="2">
    <citation type="submission" date="2020-09" db="EMBL/GenBank/DDBJ databases">
        <authorList>
            <person name="Sun Q."/>
            <person name="Zhou Y."/>
        </authorList>
    </citation>
    <scope>NUCLEOTIDE SEQUENCE</scope>
    <source>
        <strain evidence="7">CGMCC 1.15880</strain>
    </source>
</reference>
<keyword evidence="3" id="KW-0238">DNA-binding</keyword>
<proteinExistence type="inferred from homology"/>
<comment type="caution">
    <text evidence="7">The sequence shown here is derived from an EMBL/GenBank/DDBJ whole genome shotgun (WGS) entry which is preliminary data.</text>
</comment>
<keyword evidence="8" id="KW-1185">Reference proteome</keyword>
<evidence type="ECO:0000256" key="5">
    <source>
        <dbReference type="SAM" id="MobiDB-lite"/>
    </source>
</evidence>
<evidence type="ECO:0000313" key="7">
    <source>
        <dbReference type="EMBL" id="GGA29967.1"/>
    </source>
</evidence>
<comment type="similarity">
    <text evidence="1">Belongs to the 'phage' integrase family.</text>
</comment>
<dbReference type="InterPro" id="IPR011010">
    <property type="entry name" value="DNA_brk_join_enz"/>
</dbReference>
<dbReference type="PANTHER" id="PTHR30629:SF2">
    <property type="entry name" value="PROPHAGE INTEGRASE INTS-RELATED"/>
    <property type="match status" value="1"/>
</dbReference>
<dbReference type="InterPro" id="IPR002104">
    <property type="entry name" value="Integrase_catalytic"/>
</dbReference>